<accession>A0A194AI27</accession>
<dbReference type="STRING" id="1592317.DPF_1442"/>
<evidence type="ECO:0000313" key="2">
    <source>
        <dbReference type="Proteomes" id="UP000095200"/>
    </source>
</evidence>
<dbReference type="EMBL" id="BDFE01000015">
    <property type="protein sequence ID" value="GAU08726.1"/>
    <property type="molecule type" value="Genomic_DNA"/>
</dbReference>
<reference evidence="2" key="1">
    <citation type="submission" date="2016-06" db="EMBL/GenBank/DDBJ databases">
        <title>Draft genome sequence of Desulfoplanes formicivorans strain Pf12B.</title>
        <authorList>
            <person name="Watanabe M."/>
            <person name="Kojima H."/>
            <person name="Fukui M."/>
        </authorList>
    </citation>
    <scope>NUCLEOTIDE SEQUENCE [LARGE SCALE GENOMIC DNA]</scope>
    <source>
        <strain evidence="2">Pf12B</strain>
    </source>
</reference>
<name>A0A194AI27_9BACT</name>
<proteinExistence type="predicted"/>
<evidence type="ECO:0000313" key="1">
    <source>
        <dbReference type="EMBL" id="GAU08726.1"/>
    </source>
</evidence>
<dbReference type="Proteomes" id="UP000095200">
    <property type="component" value="Unassembled WGS sequence"/>
</dbReference>
<dbReference type="AlphaFoldDB" id="A0A194AI27"/>
<sequence length="108" mass="12279">MPEVLRIVAPFESGFDKDDNPVETIKHPADFPDIMPAQGIMVHACVSQSQNLHETFEHPQKHVVLAHDQETTTIVDKVPYDLIKGFSFFHCMLTTTTRKNTLPFNTDE</sequence>
<organism evidence="1 2">
    <name type="scientific">Desulfoplanes formicivorans</name>
    <dbReference type="NCBI Taxonomy" id="1592317"/>
    <lineage>
        <taxon>Bacteria</taxon>
        <taxon>Pseudomonadati</taxon>
        <taxon>Thermodesulfobacteriota</taxon>
        <taxon>Desulfovibrionia</taxon>
        <taxon>Desulfovibrionales</taxon>
        <taxon>Desulfoplanaceae</taxon>
        <taxon>Desulfoplanes</taxon>
    </lineage>
</organism>
<comment type="caution">
    <text evidence="1">The sequence shown here is derived from an EMBL/GenBank/DDBJ whole genome shotgun (WGS) entry which is preliminary data.</text>
</comment>
<gene>
    <name evidence="1" type="ORF">DPF_1442</name>
</gene>
<protein>
    <submittedName>
        <fullName evidence="1">Uncharacterized protein</fullName>
    </submittedName>
</protein>
<keyword evidence="2" id="KW-1185">Reference proteome</keyword>